<feature type="chain" id="PRO_5045787413" evidence="2">
    <location>
        <begin position="28"/>
        <end position="219"/>
    </location>
</feature>
<keyword evidence="1" id="KW-1133">Transmembrane helix</keyword>
<evidence type="ECO:0000256" key="1">
    <source>
        <dbReference type="SAM" id="Phobius"/>
    </source>
</evidence>
<keyword evidence="1" id="KW-0472">Membrane</keyword>
<name>A0ABN9QVE4_9DINO</name>
<keyword evidence="2" id="KW-0732">Signal</keyword>
<reference evidence="3" key="1">
    <citation type="submission" date="2023-10" db="EMBL/GenBank/DDBJ databases">
        <authorList>
            <person name="Chen Y."/>
            <person name="Shah S."/>
            <person name="Dougan E. K."/>
            <person name="Thang M."/>
            <person name="Chan C."/>
        </authorList>
    </citation>
    <scope>NUCLEOTIDE SEQUENCE [LARGE SCALE GENOMIC DNA]</scope>
</reference>
<feature type="transmembrane region" description="Helical" evidence="1">
    <location>
        <begin position="43"/>
        <end position="63"/>
    </location>
</feature>
<evidence type="ECO:0000256" key="2">
    <source>
        <dbReference type="SAM" id="SignalP"/>
    </source>
</evidence>
<feature type="transmembrane region" description="Helical" evidence="1">
    <location>
        <begin position="83"/>
        <end position="116"/>
    </location>
</feature>
<proteinExistence type="predicted"/>
<accession>A0ABN9QVE4</accession>
<dbReference type="Proteomes" id="UP001189429">
    <property type="component" value="Unassembled WGS sequence"/>
</dbReference>
<keyword evidence="4" id="KW-1185">Reference proteome</keyword>
<feature type="non-terminal residue" evidence="3">
    <location>
        <position position="219"/>
    </location>
</feature>
<sequence length="219" mass="23657">MFFGICILVALAWFVMVKVLGPGPSDGAPAAWWELRELLLGSLLWLGGAAWLGSAAVVALAYCRSARWARVMGWGGSGALYRWVSYFSAAAALSVVIVLVYILSMEPLIVLWGFLAQSLSRPSGRAGPGTDRPLPLEGRLAQVCSLWLLLRRLYLEADRRRARRAAPGRVALQVQAAVAQPFQAELREDFVDACACLSGRCRGDLESQQGGLPGGEVLK</sequence>
<evidence type="ECO:0000313" key="4">
    <source>
        <dbReference type="Proteomes" id="UP001189429"/>
    </source>
</evidence>
<evidence type="ECO:0000313" key="3">
    <source>
        <dbReference type="EMBL" id="CAK0809942.1"/>
    </source>
</evidence>
<gene>
    <name evidence="3" type="ORF">PCOR1329_LOCUS15057</name>
</gene>
<organism evidence="3 4">
    <name type="scientific">Prorocentrum cordatum</name>
    <dbReference type="NCBI Taxonomy" id="2364126"/>
    <lineage>
        <taxon>Eukaryota</taxon>
        <taxon>Sar</taxon>
        <taxon>Alveolata</taxon>
        <taxon>Dinophyceae</taxon>
        <taxon>Prorocentrales</taxon>
        <taxon>Prorocentraceae</taxon>
        <taxon>Prorocentrum</taxon>
    </lineage>
</organism>
<dbReference type="EMBL" id="CAUYUJ010004531">
    <property type="protein sequence ID" value="CAK0809942.1"/>
    <property type="molecule type" value="Genomic_DNA"/>
</dbReference>
<protein>
    <submittedName>
        <fullName evidence="3">Uncharacterized protein</fullName>
    </submittedName>
</protein>
<comment type="caution">
    <text evidence="3">The sequence shown here is derived from an EMBL/GenBank/DDBJ whole genome shotgun (WGS) entry which is preliminary data.</text>
</comment>
<keyword evidence="1" id="KW-0812">Transmembrane</keyword>
<feature type="signal peptide" evidence="2">
    <location>
        <begin position="1"/>
        <end position="27"/>
    </location>
</feature>